<feature type="compositionally biased region" description="Low complexity" evidence="7">
    <location>
        <begin position="29"/>
        <end position="40"/>
    </location>
</feature>
<proteinExistence type="predicted"/>
<dbReference type="Gene3D" id="1.10.10.60">
    <property type="entry name" value="Homeodomain-like"/>
    <property type="match status" value="1"/>
</dbReference>
<dbReference type="GO" id="GO:0005634">
    <property type="term" value="C:nucleus"/>
    <property type="evidence" value="ECO:0007669"/>
    <property type="project" value="UniProtKB-SubCell"/>
</dbReference>
<feature type="DNA-binding region" description="Homeobox" evidence="5">
    <location>
        <begin position="58"/>
        <end position="117"/>
    </location>
</feature>
<evidence type="ECO:0000256" key="6">
    <source>
        <dbReference type="RuleBase" id="RU000682"/>
    </source>
</evidence>
<dbReference type="PANTHER" id="PTHR24324">
    <property type="entry name" value="HOMEOBOX PROTEIN HHEX"/>
    <property type="match status" value="1"/>
</dbReference>
<feature type="compositionally biased region" description="Low complexity" evidence="7">
    <location>
        <begin position="142"/>
        <end position="161"/>
    </location>
</feature>
<keyword evidence="4 5" id="KW-0539">Nucleus</keyword>
<dbReference type="PROSITE" id="PS50071">
    <property type="entry name" value="HOMEOBOX_2"/>
    <property type="match status" value="1"/>
</dbReference>
<feature type="region of interest" description="Disordered" evidence="7">
    <location>
        <begin position="239"/>
        <end position="276"/>
    </location>
</feature>
<dbReference type="InterPro" id="IPR051000">
    <property type="entry name" value="Homeobox_DNA-bind_prot"/>
</dbReference>
<reference evidence="9" key="1">
    <citation type="submission" date="2021-01" db="EMBL/GenBank/DDBJ databases">
        <authorList>
            <person name="Corre E."/>
            <person name="Pelletier E."/>
            <person name="Niang G."/>
            <person name="Scheremetjew M."/>
            <person name="Finn R."/>
            <person name="Kale V."/>
            <person name="Holt S."/>
            <person name="Cochrane G."/>
            <person name="Meng A."/>
            <person name="Brown T."/>
            <person name="Cohen L."/>
        </authorList>
    </citation>
    <scope>NUCLEOTIDE SEQUENCE</scope>
    <source>
        <strain evidence="9">PLY182g</strain>
    </source>
</reference>
<dbReference type="SMART" id="SM00389">
    <property type="entry name" value="HOX"/>
    <property type="match status" value="1"/>
</dbReference>
<dbReference type="PANTHER" id="PTHR24324:SF5">
    <property type="entry name" value="HEMATOPOIETICALLY-EXPRESSED HOMEOBOX PROTEIN HHEX"/>
    <property type="match status" value="1"/>
</dbReference>
<dbReference type="InterPro" id="IPR000047">
    <property type="entry name" value="HTH_motif"/>
</dbReference>
<sequence length="353" mass="37060">MLHLTEAKHALERPNSPGEEVHQPPQAPASPSHSWSSTSTEPLPLQHNDLESSPSAENRPKRCKISREQLAVLIKSFDEEPLPNFDQRQSLAKMLGMTPRSVQIWFQNRRQRLKPAVHKVSSTVDEGSGSLPRRQHSLSHGAHSSQPSTASQQAAAPAVQHSRAEFGMPGLAAAAASLCSSFPPDPPRMIPHHLQHLHPASSNMKSYNLGYDVMEPFAATKALLGAGYHPPSSLFSRIGAPPHLPSGNSPTAGGCSSGGRPAHASDSRTLPSAPASFLPPGSAITVGAALATHSPQAIPHTGAAPVCCSSDPQSHTPAQTDGLLLLLACADGSSSRAAHYPQTEPMATAAVVA</sequence>
<evidence type="ECO:0000256" key="3">
    <source>
        <dbReference type="ARBA" id="ARBA00023155"/>
    </source>
</evidence>
<comment type="subcellular location">
    <subcellularLocation>
        <location evidence="1 5 6">Nucleus</location>
    </subcellularLocation>
</comment>
<evidence type="ECO:0000256" key="4">
    <source>
        <dbReference type="ARBA" id="ARBA00023242"/>
    </source>
</evidence>
<dbReference type="PRINTS" id="PR00031">
    <property type="entry name" value="HTHREPRESSR"/>
</dbReference>
<dbReference type="AlphaFoldDB" id="A0A7S0LRM0"/>
<evidence type="ECO:0000256" key="5">
    <source>
        <dbReference type="PROSITE-ProRule" id="PRU00108"/>
    </source>
</evidence>
<dbReference type="GO" id="GO:0030154">
    <property type="term" value="P:cell differentiation"/>
    <property type="evidence" value="ECO:0007669"/>
    <property type="project" value="TreeGrafter"/>
</dbReference>
<dbReference type="Pfam" id="PF00046">
    <property type="entry name" value="Homeodomain"/>
    <property type="match status" value="1"/>
</dbReference>
<dbReference type="CDD" id="cd00086">
    <property type="entry name" value="homeodomain"/>
    <property type="match status" value="1"/>
</dbReference>
<evidence type="ECO:0000256" key="7">
    <source>
        <dbReference type="SAM" id="MobiDB-lite"/>
    </source>
</evidence>
<accession>A0A7S0LRM0</accession>
<gene>
    <name evidence="9" type="ORF">CPEL01642_LOCUS24003</name>
</gene>
<dbReference type="InterPro" id="IPR009057">
    <property type="entry name" value="Homeodomain-like_sf"/>
</dbReference>
<evidence type="ECO:0000259" key="8">
    <source>
        <dbReference type="PROSITE" id="PS50071"/>
    </source>
</evidence>
<feature type="compositionally biased region" description="Basic and acidic residues" evidence="7">
    <location>
        <begin position="1"/>
        <end position="12"/>
    </location>
</feature>
<protein>
    <recommendedName>
        <fullName evidence="8">Homeobox domain-containing protein</fullName>
    </recommendedName>
</protein>
<feature type="region of interest" description="Disordered" evidence="7">
    <location>
        <begin position="116"/>
        <end position="161"/>
    </location>
</feature>
<feature type="region of interest" description="Disordered" evidence="7">
    <location>
        <begin position="1"/>
        <end position="63"/>
    </location>
</feature>
<dbReference type="InterPro" id="IPR001356">
    <property type="entry name" value="HD"/>
</dbReference>
<evidence type="ECO:0000256" key="2">
    <source>
        <dbReference type="ARBA" id="ARBA00023125"/>
    </source>
</evidence>
<dbReference type="GO" id="GO:0000978">
    <property type="term" value="F:RNA polymerase II cis-regulatory region sequence-specific DNA binding"/>
    <property type="evidence" value="ECO:0007669"/>
    <property type="project" value="TreeGrafter"/>
</dbReference>
<keyword evidence="3 5" id="KW-0371">Homeobox</keyword>
<dbReference type="InterPro" id="IPR017970">
    <property type="entry name" value="Homeobox_CS"/>
</dbReference>
<dbReference type="EMBL" id="HBEY01049943">
    <property type="protein sequence ID" value="CAD8620620.1"/>
    <property type="molecule type" value="Transcribed_RNA"/>
</dbReference>
<evidence type="ECO:0000256" key="1">
    <source>
        <dbReference type="ARBA" id="ARBA00004123"/>
    </source>
</evidence>
<dbReference type="GO" id="GO:0000981">
    <property type="term" value="F:DNA-binding transcription factor activity, RNA polymerase II-specific"/>
    <property type="evidence" value="ECO:0007669"/>
    <property type="project" value="InterPro"/>
</dbReference>
<feature type="domain" description="Homeobox" evidence="8">
    <location>
        <begin position="56"/>
        <end position="116"/>
    </location>
</feature>
<dbReference type="PROSITE" id="PS00027">
    <property type="entry name" value="HOMEOBOX_1"/>
    <property type="match status" value="1"/>
</dbReference>
<evidence type="ECO:0000313" key="9">
    <source>
        <dbReference type="EMBL" id="CAD8620620.1"/>
    </source>
</evidence>
<keyword evidence="2 5" id="KW-0238">DNA-binding</keyword>
<name>A0A7S0LRM0_9EUKA</name>
<organism evidence="9">
    <name type="scientific">Coccolithus braarudii</name>
    <dbReference type="NCBI Taxonomy" id="221442"/>
    <lineage>
        <taxon>Eukaryota</taxon>
        <taxon>Haptista</taxon>
        <taxon>Haptophyta</taxon>
        <taxon>Prymnesiophyceae</taxon>
        <taxon>Coccolithales</taxon>
        <taxon>Coccolithaceae</taxon>
        <taxon>Coccolithus</taxon>
    </lineage>
</organism>
<dbReference type="SUPFAM" id="SSF46689">
    <property type="entry name" value="Homeodomain-like"/>
    <property type="match status" value="1"/>
</dbReference>